<dbReference type="SUPFAM" id="SSF57716">
    <property type="entry name" value="Glucocorticoid receptor-like (DNA-binding domain)"/>
    <property type="match status" value="1"/>
</dbReference>
<evidence type="ECO:0000256" key="1">
    <source>
        <dbReference type="SAM" id="MobiDB-lite"/>
    </source>
</evidence>
<feature type="region of interest" description="Disordered" evidence="1">
    <location>
        <begin position="530"/>
        <end position="598"/>
    </location>
</feature>
<feature type="region of interest" description="Disordered" evidence="1">
    <location>
        <begin position="1246"/>
        <end position="1267"/>
    </location>
</feature>
<dbReference type="OrthoDB" id="3199820at2759"/>
<dbReference type="GO" id="GO:0030466">
    <property type="term" value="P:silent mating-type cassette heterochromatin formation"/>
    <property type="evidence" value="ECO:0007669"/>
    <property type="project" value="TreeGrafter"/>
</dbReference>
<evidence type="ECO:0000259" key="2">
    <source>
        <dbReference type="Pfam" id="PF25823"/>
    </source>
</evidence>
<dbReference type="GO" id="GO:0006357">
    <property type="term" value="P:regulation of transcription by RNA polymerase II"/>
    <property type="evidence" value="ECO:0007669"/>
    <property type="project" value="TreeGrafter"/>
</dbReference>
<keyword evidence="4" id="KW-1185">Reference proteome</keyword>
<accession>A0A553HL32</accession>
<dbReference type="InterPro" id="IPR013088">
    <property type="entry name" value="Znf_NHR/GATA"/>
</dbReference>
<name>A0A553HL32_9PEZI</name>
<feature type="compositionally biased region" description="Basic and acidic residues" evidence="1">
    <location>
        <begin position="954"/>
        <end position="967"/>
    </location>
</feature>
<feature type="compositionally biased region" description="Polar residues" evidence="1">
    <location>
        <begin position="676"/>
        <end position="685"/>
    </location>
</feature>
<comment type="caution">
    <text evidence="3">The sequence shown here is derived from an EMBL/GenBank/DDBJ whole genome shotgun (WGS) entry which is preliminary data.</text>
</comment>
<feature type="compositionally biased region" description="Pro residues" evidence="1">
    <location>
        <begin position="1059"/>
        <end position="1068"/>
    </location>
</feature>
<dbReference type="PANTHER" id="PTHR39147:SF1">
    <property type="entry name" value="PROTEIN SPT21"/>
    <property type="match status" value="1"/>
</dbReference>
<evidence type="ECO:0000313" key="3">
    <source>
        <dbReference type="EMBL" id="TRX88660.1"/>
    </source>
</evidence>
<dbReference type="InterPro" id="IPR042403">
    <property type="entry name" value="Spt21/Ams2"/>
</dbReference>
<dbReference type="GO" id="GO:0008270">
    <property type="term" value="F:zinc ion binding"/>
    <property type="evidence" value="ECO:0007669"/>
    <property type="project" value="InterPro"/>
</dbReference>
<dbReference type="Proteomes" id="UP000319160">
    <property type="component" value="Unassembled WGS sequence"/>
</dbReference>
<dbReference type="PANTHER" id="PTHR39147">
    <property type="entry name" value="PROTEIN SPT21"/>
    <property type="match status" value="1"/>
</dbReference>
<dbReference type="Pfam" id="PF25823">
    <property type="entry name" value="Ams2-SPT21_N"/>
    <property type="match status" value="1"/>
</dbReference>
<feature type="compositionally biased region" description="Polar residues" evidence="1">
    <location>
        <begin position="943"/>
        <end position="953"/>
    </location>
</feature>
<sequence>MTAMAHNNGPWDRVSPAREECGPQVRPMGLKVHYTFDKDNQERCLARWPHIIHIQTIPMDGQTIGVVDLGLCLQAVSQCSPELAGDEEKDYAVYAFDYSEPDTPLVGQGLLSRGLSQGPESREPKLLTGRVTKNLLAIFGNGIKETLEVKLKLTAISKIPRNDPLSRPQSAMAQPPTFVASSSALSDSCEWGSFVQSHPGLNQKQSAPPLMNLPTLAPAPVRPYNSSFEARNDVIHHYPPIQPAPSSRSGSVDPNSKERNTPSFRQTPPLAPARRSPAVEETASSQPIPKAAKPQSQSRPNSRASSRPPTGRPRGRPRKRPLASEGNTSGYEDGTDGDDAPSRAKKRATTMKVERSNTATFGTAPESLRVAASTAGSIRNFRPVAPAGDASVRSHLQEEGPRAPTPVPEPRFQGHPHSRIITQSNLRRQSMTSQPVEVMPSPSFPDLNSSMSQDARSPMDSIAPSPFSDEASPVDISSSPPVPRSVMYSMRSSPAPSSPVLPPMRAAIERLDSGFMSGGLDDSRIEEDVAKKAAVAPNPPATAATKSKPRRSRAKKQEPKSQQTLHIHNETPGPPELLPQTSIYNPRPQGSRKKSNVDALVAAETPVVEPINTKGLEMMETVEAGIMGEQSMQKIEQMQPGVSPPIDFDALQAALNEYPNDQQFLGALDIDVNSFSPADNPTPLENGTPHPDALNERKMEPPAIPTPASEPSVEPELPAVPASDPVLPQSSQSMPHMFSGPHPQTDAVDGMESRMNKNYVKRQAIKQKLEEAVALGEMPSFCSNCGALQTPTWRKIWKQERHGIPEYHEYSEKPGHVTAINVLERDDAGSPTLYEVIKKSLGPMDEKSKWTETILCNPCGIWFSKWKAHRPPEKWEKDEQRLTQTRKKRAAGGGTSRSRKGRAKSDGQMNLNSEACPPTDPIGPSDTTHSPKESTAMILSADQADNSSENGSGRNRERTNTELKDPGSTHSRASRASGTAMSPIDLDEEFGTTRRLLFPSTRKNGEQKVLGEVAVNIVQTGPKNIEITDKELIEKKSNHTRSQTPEQLNHDFADLFGPTPRPSTPPPKKGATSGPFKTPTRPTPSHRPVTRSVSRSMRSTRSFTSPNQRRLERSPTRTPSRTPRKTPRSAFLSSAMPRRSPRHQLPSEAMGESGLGTPLTHSISQMFSDTDHLIMPSPSRGFGIDFGSLPHLDNIDQHGGLPHFDFSTLLATDSLMPSSPPALRSGELLGFGGSLEFEIDAHSLEFHASPRRRGGVKHSTDNDESAQ</sequence>
<feature type="region of interest" description="Disordered" evidence="1">
    <location>
        <begin position="1"/>
        <end position="20"/>
    </location>
</feature>
<proteinExistence type="predicted"/>
<dbReference type="InterPro" id="IPR057725">
    <property type="entry name" value="Ams2-SPT21_N"/>
</dbReference>
<dbReference type="Gene3D" id="3.30.50.10">
    <property type="entry name" value="Erythroid Transcription Factor GATA-1, subunit A"/>
    <property type="match status" value="1"/>
</dbReference>
<dbReference type="AlphaFoldDB" id="A0A553HL32"/>
<protein>
    <recommendedName>
        <fullName evidence="2">Ams2/SPT21 N-terminal domain-containing protein</fullName>
    </recommendedName>
</protein>
<feature type="compositionally biased region" description="Low complexity" evidence="1">
    <location>
        <begin position="473"/>
        <end position="495"/>
    </location>
</feature>
<organism evidence="3 4">
    <name type="scientific">Xylaria flabelliformis</name>
    <dbReference type="NCBI Taxonomy" id="2512241"/>
    <lineage>
        <taxon>Eukaryota</taxon>
        <taxon>Fungi</taxon>
        <taxon>Dikarya</taxon>
        <taxon>Ascomycota</taxon>
        <taxon>Pezizomycotina</taxon>
        <taxon>Sordariomycetes</taxon>
        <taxon>Xylariomycetidae</taxon>
        <taxon>Xylariales</taxon>
        <taxon>Xylariaceae</taxon>
        <taxon>Xylaria</taxon>
    </lineage>
</organism>
<feature type="compositionally biased region" description="Polar residues" evidence="1">
    <location>
        <begin position="446"/>
        <end position="455"/>
    </location>
</feature>
<feature type="compositionally biased region" description="Polar residues" evidence="1">
    <location>
        <begin position="420"/>
        <end position="435"/>
    </location>
</feature>
<feature type="compositionally biased region" description="Basic and acidic residues" evidence="1">
    <location>
        <begin position="870"/>
        <end position="881"/>
    </location>
</feature>
<feature type="region of interest" description="Disordered" evidence="1">
    <location>
        <begin position="676"/>
        <end position="718"/>
    </location>
</feature>
<feature type="compositionally biased region" description="Polar residues" evidence="1">
    <location>
        <begin position="968"/>
        <end position="980"/>
    </location>
</feature>
<feature type="region of interest" description="Disordered" evidence="1">
    <location>
        <begin position="381"/>
        <end position="502"/>
    </location>
</feature>
<feature type="compositionally biased region" description="Low complexity" evidence="1">
    <location>
        <begin position="532"/>
        <end position="546"/>
    </location>
</feature>
<feature type="region of interest" description="Disordered" evidence="1">
    <location>
        <begin position="870"/>
        <end position="987"/>
    </location>
</feature>
<feature type="region of interest" description="Disordered" evidence="1">
    <location>
        <begin position="237"/>
        <end position="365"/>
    </location>
</feature>
<gene>
    <name evidence="3" type="ORF">FHL15_010426</name>
</gene>
<feature type="compositionally biased region" description="Low complexity" evidence="1">
    <location>
        <begin position="1090"/>
        <end position="1106"/>
    </location>
</feature>
<evidence type="ECO:0000313" key="4">
    <source>
        <dbReference type="Proteomes" id="UP000319160"/>
    </source>
</evidence>
<reference evidence="4" key="1">
    <citation type="submission" date="2019-06" db="EMBL/GenBank/DDBJ databases">
        <title>Draft genome sequence of the griseofulvin-producing fungus Xylaria cubensis strain G536.</title>
        <authorList>
            <person name="Mead M.E."/>
            <person name="Raja H.A."/>
            <person name="Steenwyk J.L."/>
            <person name="Knowles S.L."/>
            <person name="Oberlies N.H."/>
            <person name="Rokas A."/>
        </authorList>
    </citation>
    <scope>NUCLEOTIDE SEQUENCE [LARGE SCALE GENOMIC DNA]</scope>
    <source>
        <strain evidence="4">G536</strain>
    </source>
</reference>
<dbReference type="STRING" id="2512241.A0A553HL32"/>
<feature type="domain" description="Ams2/SPT21 N-terminal" evidence="2">
    <location>
        <begin position="23"/>
        <end position="155"/>
    </location>
</feature>
<dbReference type="EMBL" id="VFLP01000082">
    <property type="protein sequence ID" value="TRX88660.1"/>
    <property type="molecule type" value="Genomic_DNA"/>
</dbReference>
<feature type="compositionally biased region" description="Polar residues" evidence="1">
    <location>
        <begin position="244"/>
        <end position="254"/>
    </location>
</feature>
<dbReference type="GO" id="GO:0000183">
    <property type="term" value="P:rDNA heterochromatin formation"/>
    <property type="evidence" value="ECO:0007669"/>
    <property type="project" value="TreeGrafter"/>
</dbReference>
<feature type="compositionally biased region" description="Low complexity" evidence="1">
    <location>
        <begin position="294"/>
        <end position="309"/>
    </location>
</feature>
<feature type="region of interest" description="Disordered" evidence="1">
    <location>
        <begin position="1037"/>
        <end position="1162"/>
    </location>
</feature>